<sequence>MLYLRSLVATAVLISTSLASPTASPSSLTWKDDHANFADSRRSLLIDDEAISKRQISPSTWNPPSNLVTPLQQVWDHETQTYNMNFQNFGFDQLIAANGNINICVRWESSTAVTRAQRDAVEVAYRRSYLKWMNWLYGFDGFPYSSVNVKVVGWAVTQSSLLQGDTSNIDVYTGTDSEGAPQCAPACGRFFHQDNNYNQCPGGAARHYDHSLWLTDGFGGGAGGDWGQRIGREYFMGAINTENIHILLHEMGHTYALDDFYDWTPSGVGGFIMQAGSATQITDFDGWVRSCQQDCEDAKAKAILDAARLVAPSQDALQPFVSATHNHLDQPDLDRSDTNAHQYHDGSDFWVGISTLCARPKNVIGGEKWPIFPTNHIQPTQTMVATTSPRPTVDVPRDVWLHIAQFVLDDDIRDKLLSFNSTFHDLSMRLRYETVTITEFNDETTWRLNRLRDPAVGWRVRTLTLRPNYRIRPPRQAPAEEPNTLRHIVNRVTGFAQRHFPNPAPEATGIQQTTALLVQILPYLTNVVDFQVDAWNLPPTAIDLGGFASAACSAFGKGLKSISLAGYPSILKEVVSSMPDLPSLDGLSLDFTNDIYSPDSSRDHELLVDSILPFVKQVAPQLRSLSVTSWTNLDFSELFARIGPFPRLESFATRAIFDQALATSTDGLTRLLVDSSATLKHVQLKLRPAKEGEPQLANWLCGAVDHHPTMLTNLKTLQLYPTTLSHGFDAAKQLIHRSSSTMTNLTIRDRYLSFGELEDILGGEATRIKKIQICVHTLSVRLLDLLANRCPELRHLILYVGRLGGCNDDGQEYSDPGGFVADIKQKTWSGWPVSKLHLWQGGVMLDKDILDLLEERLCETSQ</sequence>
<proteinExistence type="predicted"/>
<evidence type="ECO:0000313" key="2">
    <source>
        <dbReference type="Proteomes" id="UP000824881"/>
    </source>
</evidence>
<dbReference type="EMBL" id="WQMT02000003">
    <property type="protein sequence ID" value="KAG9224941.1"/>
    <property type="molecule type" value="Genomic_DNA"/>
</dbReference>
<accession>A0ACB7J4R4</accession>
<organism evidence="1 2">
    <name type="scientific">Pleurotus cornucopiae</name>
    <name type="common">Cornucopia mushroom</name>
    <dbReference type="NCBI Taxonomy" id="5321"/>
    <lineage>
        <taxon>Eukaryota</taxon>
        <taxon>Fungi</taxon>
        <taxon>Dikarya</taxon>
        <taxon>Basidiomycota</taxon>
        <taxon>Agaricomycotina</taxon>
        <taxon>Agaricomycetes</taxon>
        <taxon>Agaricomycetidae</taxon>
        <taxon>Agaricales</taxon>
        <taxon>Pleurotineae</taxon>
        <taxon>Pleurotaceae</taxon>
        <taxon>Pleurotus</taxon>
    </lineage>
</organism>
<comment type="caution">
    <text evidence="1">The sequence shown here is derived from an EMBL/GenBank/DDBJ whole genome shotgun (WGS) entry which is preliminary data.</text>
</comment>
<gene>
    <name evidence="1" type="ORF">CCMSSC00406_0001908</name>
</gene>
<protein>
    <submittedName>
        <fullName evidence="1">Uncharacterized protein</fullName>
    </submittedName>
</protein>
<dbReference type="Proteomes" id="UP000824881">
    <property type="component" value="Unassembled WGS sequence"/>
</dbReference>
<name>A0ACB7J4R4_PLECO</name>
<reference evidence="1 2" key="1">
    <citation type="journal article" date="2021" name="Appl. Environ. Microbiol.">
        <title>Genetic linkage and physical mapping for an oyster mushroom Pleurotus cornucopiae and QTL analysis for the trait cap color.</title>
        <authorList>
            <person name="Zhang Y."/>
            <person name="Gao W."/>
            <person name="Sonnenberg A."/>
            <person name="Chen Q."/>
            <person name="Zhang J."/>
            <person name="Huang C."/>
        </authorList>
    </citation>
    <scope>NUCLEOTIDE SEQUENCE [LARGE SCALE GENOMIC DNA]</scope>
    <source>
        <strain evidence="1">CCMSSC00406</strain>
    </source>
</reference>
<evidence type="ECO:0000313" key="1">
    <source>
        <dbReference type="EMBL" id="KAG9224941.1"/>
    </source>
</evidence>
<keyword evidence="2" id="KW-1185">Reference proteome</keyword>